<evidence type="ECO:0000313" key="2">
    <source>
        <dbReference type="Proteomes" id="UP000324222"/>
    </source>
</evidence>
<dbReference type="Proteomes" id="UP000324222">
    <property type="component" value="Unassembled WGS sequence"/>
</dbReference>
<dbReference type="AlphaFoldDB" id="A0A5B7J196"/>
<dbReference type="EMBL" id="VSRR010078125">
    <property type="protein sequence ID" value="MPC88545.1"/>
    <property type="molecule type" value="Genomic_DNA"/>
</dbReference>
<name>A0A5B7J196_PORTR</name>
<reference evidence="1 2" key="1">
    <citation type="submission" date="2019-05" db="EMBL/GenBank/DDBJ databases">
        <title>Another draft genome of Portunus trituberculatus and its Hox gene families provides insights of decapod evolution.</title>
        <authorList>
            <person name="Jeong J.-H."/>
            <person name="Song I."/>
            <person name="Kim S."/>
            <person name="Choi T."/>
            <person name="Kim D."/>
            <person name="Ryu S."/>
            <person name="Kim W."/>
        </authorList>
    </citation>
    <scope>NUCLEOTIDE SEQUENCE [LARGE SCALE GENOMIC DNA]</scope>
    <source>
        <tissue evidence="1">Muscle</tissue>
    </source>
</reference>
<sequence length="67" mass="7222">MFVFRCVRKWSGCTSQCARAAGHTSTPPHQHHITPPPLALPPRLAKPCQTNRGSLEKAVLCVALCGS</sequence>
<keyword evidence="2" id="KW-1185">Reference proteome</keyword>
<evidence type="ECO:0000313" key="1">
    <source>
        <dbReference type="EMBL" id="MPC88545.1"/>
    </source>
</evidence>
<proteinExistence type="predicted"/>
<protein>
    <submittedName>
        <fullName evidence="1">Uncharacterized protein</fullName>
    </submittedName>
</protein>
<comment type="caution">
    <text evidence="1">The sequence shown here is derived from an EMBL/GenBank/DDBJ whole genome shotgun (WGS) entry which is preliminary data.</text>
</comment>
<gene>
    <name evidence="1" type="ORF">E2C01_083453</name>
</gene>
<accession>A0A5B7J196</accession>
<organism evidence="1 2">
    <name type="scientific">Portunus trituberculatus</name>
    <name type="common">Swimming crab</name>
    <name type="synonym">Neptunus trituberculatus</name>
    <dbReference type="NCBI Taxonomy" id="210409"/>
    <lineage>
        <taxon>Eukaryota</taxon>
        <taxon>Metazoa</taxon>
        <taxon>Ecdysozoa</taxon>
        <taxon>Arthropoda</taxon>
        <taxon>Crustacea</taxon>
        <taxon>Multicrustacea</taxon>
        <taxon>Malacostraca</taxon>
        <taxon>Eumalacostraca</taxon>
        <taxon>Eucarida</taxon>
        <taxon>Decapoda</taxon>
        <taxon>Pleocyemata</taxon>
        <taxon>Brachyura</taxon>
        <taxon>Eubrachyura</taxon>
        <taxon>Portunoidea</taxon>
        <taxon>Portunidae</taxon>
        <taxon>Portuninae</taxon>
        <taxon>Portunus</taxon>
    </lineage>
</organism>